<name>A0A0A0BBS4_9CELL</name>
<accession>A0A0A0BBS4</accession>
<protein>
    <recommendedName>
        <fullName evidence="3">DUF4304 domain-containing protein</fullName>
    </recommendedName>
</protein>
<proteinExistence type="predicted"/>
<dbReference type="AlphaFoldDB" id="A0A0A0BBS4"/>
<organism evidence="1 2">
    <name type="scientific">Cellulomonas cellasea DSM 20118</name>
    <dbReference type="NCBI Taxonomy" id="1408250"/>
    <lineage>
        <taxon>Bacteria</taxon>
        <taxon>Bacillati</taxon>
        <taxon>Actinomycetota</taxon>
        <taxon>Actinomycetes</taxon>
        <taxon>Micrococcales</taxon>
        <taxon>Cellulomonadaceae</taxon>
        <taxon>Cellulomonas</taxon>
    </lineage>
</organism>
<evidence type="ECO:0008006" key="3">
    <source>
        <dbReference type="Google" id="ProtNLM"/>
    </source>
</evidence>
<dbReference type="InterPro" id="IPR025412">
    <property type="entry name" value="DUF4304"/>
</dbReference>
<dbReference type="EMBL" id="AXNT01000035">
    <property type="protein sequence ID" value="KGM02786.1"/>
    <property type="molecule type" value="Genomic_DNA"/>
</dbReference>
<dbReference type="Pfam" id="PF14137">
    <property type="entry name" value="DUF4304"/>
    <property type="match status" value="1"/>
</dbReference>
<evidence type="ECO:0000313" key="2">
    <source>
        <dbReference type="Proteomes" id="UP000029833"/>
    </source>
</evidence>
<comment type="caution">
    <text evidence="1">The sequence shown here is derived from an EMBL/GenBank/DDBJ whole genome shotgun (WGS) entry which is preliminary data.</text>
</comment>
<gene>
    <name evidence="1" type="ORF">Q760_11250</name>
</gene>
<dbReference type="Proteomes" id="UP000029833">
    <property type="component" value="Unassembled WGS sequence"/>
</dbReference>
<dbReference type="STRING" id="1408250.Q760_11250"/>
<evidence type="ECO:0000313" key="1">
    <source>
        <dbReference type="EMBL" id="KGM02786.1"/>
    </source>
</evidence>
<keyword evidence="2" id="KW-1185">Reference proteome</keyword>
<dbReference type="RefSeq" id="WP_034627643.1">
    <property type="nucleotide sequence ID" value="NZ_AXNT01000035.1"/>
</dbReference>
<reference evidence="1 2" key="1">
    <citation type="submission" date="2013-10" db="EMBL/GenBank/DDBJ databases">
        <authorList>
            <person name="Wang G."/>
            <person name="Zhuang W."/>
        </authorList>
    </citation>
    <scope>NUCLEOTIDE SEQUENCE [LARGE SCALE GENOMIC DNA]</scope>
    <source>
        <strain evidence="1 2">DSM 20118</strain>
    </source>
</reference>
<sequence>MTVTAQDEFRSLVKDHLGPRLRELGWTGSAAAWVRPHLTHWVLLGWQKGRYSTAASVDFTAHLAVMSKDAWDAENIPAGRRPRTPASGTLGWGVGWQASIGMLVPGTAGDRSWYVRPGDELAAIAGEVMRDVVTYGLPAVERELAAAAERPPVCWANVGGRNWFEACGRPAHVEHRSADRRRLRCPEHAST</sequence>
<dbReference type="OrthoDB" id="5146005at2"/>